<gene>
    <name evidence="2" type="ORF">UXM345_LOCUS28101</name>
</gene>
<comment type="caution">
    <text evidence="2">The sequence shown here is derived from an EMBL/GenBank/DDBJ whole genome shotgun (WGS) entry which is preliminary data.</text>
</comment>
<feature type="region of interest" description="Disordered" evidence="1">
    <location>
        <begin position="903"/>
        <end position="931"/>
    </location>
</feature>
<sequence length="931" mass="105941">MLTKSFDIPQNIMDLEGNEFFDFIKQYSGEKVANILEFQDISNVNCFLACNDPLEILSFDSNDLLDSKKTTCVKLNNNSFTVLPGIKSKMNLLKSTLMKKCNALKKGVSKIPSNIILTNHPSVNTLVNNSINISTDAYVNTSLDTSSSRIINLQAEQQIKQYLIEALNDWCKKMNENNDKNKNILKLQENTDYEIIVDINGNKVLIRCQCGATSTLGRKENTYLLSNYLRHLTNQSPCIIVQMKLKNADEIAADNLASSFDTTDVSADKTLIMSDTPSNINLTEQVLSFRNELFYDLVKQQCGTIALELMQVQDISSVDCLLEIGDTFSSLELDSDELISIKRKSGIFLNDGRFVLKKGLKAKVENFINTLHGLNQQYLKSSMRHNSNDSNSSNDLIIPEYLLKKFPFIQTLIVYSNLIMKSKYDFTFLNIILNNMFRNLSTEERGFRYEDVVRQFATSLYILGGRTAYEFIRLSIPAFLPTLPTAVVSKVTYDTTSNKFIGFALPLDDNGFPIANSYSTESFSCLEEWYSNVPRAKSLNAYLIQPLSSAANNTSPFLLSAYGTDNKFESSDVISRWHHIHQKFKAKDIRILGFSTDCDSRYLHAMRASLGFFSTFAYVDHPDLLSIDLPRTWSWFFMQHEQLYICFQDPVHICTKLRNRILSETTHLLLGDQLINIEPLIYMISNYSKLDHALVRSDINPKDRQNYSSAAKISSNNVVALLEKIPNSLGINIYLQAIRSVRLAYIEKDTVFLDRIYHAWTSVFIFRFWLLWINEMDKNDLDLMLAHVSHFDINDIKEQCRSKSQYFITYQSHFCVEINAHCLVYLAMLVCEGQLPIEALNIWVQNSQTCESTFRSARAISSVSSAGELSRNGRIITIEEMSNIAARALDAFWSSDIDTINSQDGSRDIESENETNSAEENNSTNDCDSDE</sequence>
<protein>
    <submittedName>
        <fullName evidence="2">Uncharacterized protein</fullName>
    </submittedName>
</protein>
<reference evidence="2" key="1">
    <citation type="submission" date="2021-02" db="EMBL/GenBank/DDBJ databases">
        <authorList>
            <person name="Nowell W R."/>
        </authorList>
    </citation>
    <scope>NUCLEOTIDE SEQUENCE</scope>
</reference>
<accession>A0A820B5R7</accession>
<dbReference type="EMBL" id="CAJOBF010006309">
    <property type="protein sequence ID" value="CAF4202777.1"/>
    <property type="molecule type" value="Genomic_DNA"/>
</dbReference>
<proteinExistence type="predicted"/>
<dbReference type="AlphaFoldDB" id="A0A820B5R7"/>
<evidence type="ECO:0000256" key="1">
    <source>
        <dbReference type="SAM" id="MobiDB-lite"/>
    </source>
</evidence>
<name>A0A820B5R7_9BILA</name>
<evidence type="ECO:0000313" key="2">
    <source>
        <dbReference type="EMBL" id="CAF4202777.1"/>
    </source>
</evidence>
<evidence type="ECO:0000313" key="3">
    <source>
        <dbReference type="Proteomes" id="UP000663842"/>
    </source>
</evidence>
<organism evidence="2 3">
    <name type="scientific">Rotaria magnacalcarata</name>
    <dbReference type="NCBI Taxonomy" id="392030"/>
    <lineage>
        <taxon>Eukaryota</taxon>
        <taxon>Metazoa</taxon>
        <taxon>Spiralia</taxon>
        <taxon>Gnathifera</taxon>
        <taxon>Rotifera</taxon>
        <taxon>Eurotatoria</taxon>
        <taxon>Bdelloidea</taxon>
        <taxon>Philodinida</taxon>
        <taxon>Philodinidae</taxon>
        <taxon>Rotaria</taxon>
    </lineage>
</organism>
<dbReference type="Proteomes" id="UP000663842">
    <property type="component" value="Unassembled WGS sequence"/>
</dbReference>
<feature type="compositionally biased region" description="Low complexity" evidence="1">
    <location>
        <begin position="914"/>
        <end position="925"/>
    </location>
</feature>